<comment type="function">
    <text evidence="6">Adaptins are components of the adaptor complexes which link clathrin to receptors in coated vesicles. Clathrin-associated protein complexes are believed to interact with the cytoplasmic tails of membrane proteins, leading to their selection and concentration.</text>
</comment>
<keyword evidence="4 6" id="KW-0653">Protein transport</keyword>
<dbReference type="EMBL" id="KN835169">
    <property type="protein sequence ID" value="KIK45675.1"/>
    <property type="molecule type" value="Genomic_DNA"/>
</dbReference>
<keyword evidence="10" id="KW-1185">Reference proteome</keyword>
<accession>A0A0D0A6E1</accession>
<reference evidence="9 10" key="1">
    <citation type="submission" date="2014-04" db="EMBL/GenBank/DDBJ databases">
        <authorList>
            <consortium name="DOE Joint Genome Institute"/>
            <person name="Kuo A."/>
            <person name="Ruytinx J."/>
            <person name="Rineau F."/>
            <person name="Colpaert J."/>
            <person name="Kohler A."/>
            <person name="Nagy L.G."/>
            <person name="Floudas D."/>
            <person name="Copeland A."/>
            <person name="Barry K.W."/>
            <person name="Cichocki N."/>
            <person name="Veneault-Fourrey C."/>
            <person name="LaButti K."/>
            <person name="Lindquist E.A."/>
            <person name="Lipzen A."/>
            <person name="Lundell T."/>
            <person name="Morin E."/>
            <person name="Murat C."/>
            <person name="Sun H."/>
            <person name="Tunlid A."/>
            <person name="Henrissat B."/>
            <person name="Grigoriev I.V."/>
            <person name="Hibbett D.S."/>
            <person name="Martin F."/>
            <person name="Nordberg H.P."/>
            <person name="Cantor M.N."/>
            <person name="Hua S.X."/>
        </authorList>
    </citation>
    <scope>NUCLEOTIDE SEQUENCE [LARGE SCALE GENOMIC DNA]</scope>
    <source>
        <strain evidence="9 10">UH-Slu-Lm8-n1</strain>
    </source>
</reference>
<dbReference type="InParanoid" id="A0A0D0A6E1"/>
<dbReference type="GO" id="GO:0030117">
    <property type="term" value="C:membrane coat"/>
    <property type="evidence" value="ECO:0007669"/>
    <property type="project" value="InterPro"/>
</dbReference>
<dbReference type="PANTHER" id="PTHR11134">
    <property type="entry name" value="ADAPTOR COMPLEX SUBUNIT BETA FAMILY MEMBER"/>
    <property type="match status" value="1"/>
</dbReference>
<comment type="subcellular location">
    <subcellularLocation>
        <location evidence="1">Endomembrane system</location>
    </subcellularLocation>
</comment>
<dbReference type="Proteomes" id="UP000054485">
    <property type="component" value="Unassembled WGS sequence"/>
</dbReference>
<dbReference type="AlphaFoldDB" id="A0A0D0A6E1"/>
<dbReference type="GO" id="GO:0016192">
    <property type="term" value="P:vesicle-mediated transport"/>
    <property type="evidence" value="ECO:0007669"/>
    <property type="project" value="InterPro"/>
</dbReference>
<comment type="similarity">
    <text evidence="2 6">Belongs to the adaptor complexes large subunit family.</text>
</comment>
<keyword evidence="3 6" id="KW-0813">Transport</keyword>
<dbReference type="InterPro" id="IPR026739">
    <property type="entry name" value="AP_beta"/>
</dbReference>
<feature type="domain" description="Clathrin/coatomer adaptor adaptin-like N-terminal" evidence="8">
    <location>
        <begin position="9"/>
        <end position="537"/>
    </location>
</feature>
<dbReference type="HOGENOM" id="CLU_006320_4_0_1"/>
<dbReference type="OrthoDB" id="10254310at2759"/>
<evidence type="ECO:0000256" key="7">
    <source>
        <dbReference type="SAM" id="MobiDB-lite"/>
    </source>
</evidence>
<evidence type="ECO:0000256" key="6">
    <source>
        <dbReference type="PIRNR" id="PIRNR002291"/>
    </source>
</evidence>
<dbReference type="PIRSF" id="PIRSF002291">
    <property type="entry name" value="AP_complex_beta"/>
    <property type="match status" value="1"/>
</dbReference>
<keyword evidence="5 6" id="KW-0472">Membrane</keyword>
<dbReference type="GO" id="GO:0012505">
    <property type="term" value="C:endomembrane system"/>
    <property type="evidence" value="ECO:0007669"/>
    <property type="project" value="UniProtKB-SubCell"/>
</dbReference>
<dbReference type="InterPro" id="IPR016024">
    <property type="entry name" value="ARM-type_fold"/>
</dbReference>
<dbReference type="InterPro" id="IPR016342">
    <property type="entry name" value="AP_complex_bsu_1_2_4"/>
</dbReference>
<sequence>MSIRAPRKGENYELSVDLNSEYRDKRKDAIKRVIASMTVGKDVSGLFPDVLKNMQTDDLEQKKLVYLYLMNYAKTQPELVILAVNTFVKDSEDPNPLVRALAIRTMGCLRAEKIIDYLCDPLQRALRDDNPYVRKTAALCVAKLYDLKPELVIENGFLDQLRDMISDSNPMVVANTVAALTDIHISATSNQPSDSTSDPAVFSITSAILNKLLIALNECSEWGRVAILNALARYDAQDDKESEHICERVVPQFQHVNGSVVLAAMKVIMIHIRNVRRDDLVKQLIRKMAPPLVTLLSSPPEVQWVALRNINLLLQKRSDLLANEMRVFFCKYNDPLYVKIEKLDIMVRLASDSNVDALLSELKEYSSEVDVDFVRKSIKAIGQTAISIESAAERCVNVLLELINTRVSYVVQEAVVVMKDIFRKYPSTYEGVIPTLCANLEELDEPEAKTSLIWIIGEYADKIDNADELLGIFVDSFTEESYQVQLQTLTAVVKLFLKKPDSSQGVVQRVLNTATKDCDSPDVRDRAYIYWRLLSTDPGAAKAVVLAHRPPISIPRTTVSPALLEELLGEISSLASVYHKPAQTFVGHGRVGADSVQRKGLEISDAQKALQTVVAGQQAENLLDFGDDSTQDGQPSGLAATQILPSTPAAANFLSGTSANPLDDLVSIFGGMETMETSAGSLSTALSPTMTSLSSPFEGFGGPPALPSQPRQNAQPEEDLLGLF</sequence>
<dbReference type="Gene3D" id="1.25.10.10">
    <property type="entry name" value="Leucine-rich Repeat Variant"/>
    <property type="match status" value="1"/>
</dbReference>
<evidence type="ECO:0000256" key="4">
    <source>
        <dbReference type="ARBA" id="ARBA00022927"/>
    </source>
</evidence>
<dbReference type="GO" id="GO:0006886">
    <property type="term" value="P:intracellular protein transport"/>
    <property type="evidence" value="ECO:0007669"/>
    <property type="project" value="InterPro"/>
</dbReference>
<gene>
    <name evidence="9" type="ORF">CY34DRAFT_801298</name>
</gene>
<name>A0A0D0A6E1_9AGAM</name>
<evidence type="ECO:0000259" key="8">
    <source>
        <dbReference type="Pfam" id="PF01602"/>
    </source>
</evidence>
<evidence type="ECO:0000256" key="5">
    <source>
        <dbReference type="ARBA" id="ARBA00023136"/>
    </source>
</evidence>
<evidence type="ECO:0000313" key="9">
    <source>
        <dbReference type="EMBL" id="KIK45675.1"/>
    </source>
</evidence>
<dbReference type="Pfam" id="PF01602">
    <property type="entry name" value="Adaptin_N"/>
    <property type="match status" value="1"/>
</dbReference>
<dbReference type="FunFam" id="1.25.10.10:FF:000058">
    <property type="entry name" value="AP complex subunit beta"/>
    <property type="match status" value="1"/>
</dbReference>
<dbReference type="InterPro" id="IPR011989">
    <property type="entry name" value="ARM-like"/>
</dbReference>
<dbReference type="SUPFAM" id="SSF48371">
    <property type="entry name" value="ARM repeat"/>
    <property type="match status" value="1"/>
</dbReference>
<evidence type="ECO:0000256" key="1">
    <source>
        <dbReference type="ARBA" id="ARBA00004308"/>
    </source>
</evidence>
<evidence type="ECO:0000313" key="10">
    <source>
        <dbReference type="Proteomes" id="UP000054485"/>
    </source>
</evidence>
<evidence type="ECO:0000256" key="3">
    <source>
        <dbReference type="ARBA" id="ARBA00022448"/>
    </source>
</evidence>
<dbReference type="STRING" id="930992.A0A0D0A6E1"/>
<feature type="compositionally biased region" description="Polar residues" evidence="7">
    <location>
        <begin position="680"/>
        <end position="695"/>
    </location>
</feature>
<organism evidence="9 10">
    <name type="scientific">Suillus luteus UH-Slu-Lm8-n1</name>
    <dbReference type="NCBI Taxonomy" id="930992"/>
    <lineage>
        <taxon>Eukaryota</taxon>
        <taxon>Fungi</taxon>
        <taxon>Dikarya</taxon>
        <taxon>Basidiomycota</taxon>
        <taxon>Agaricomycotina</taxon>
        <taxon>Agaricomycetes</taxon>
        <taxon>Agaricomycetidae</taxon>
        <taxon>Boletales</taxon>
        <taxon>Suillineae</taxon>
        <taxon>Suillaceae</taxon>
        <taxon>Suillus</taxon>
    </lineage>
</organism>
<evidence type="ECO:0000256" key="2">
    <source>
        <dbReference type="ARBA" id="ARBA00006613"/>
    </source>
</evidence>
<feature type="region of interest" description="Disordered" evidence="7">
    <location>
        <begin position="680"/>
        <end position="724"/>
    </location>
</feature>
<reference evidence="10" key="2">
    <citation type="submission" date="2015-01" db="EMBL/GenBank/DDBJ databases">
        <title>Evolutionary Origins and Diversification of the Mycorrhizal Mutualists.</title>
        <authorList>
            <consortium name="DOE Joint Genome Institute"/>
            <consortium name="Mycorrhizal Genomics Consortium"/>
            <person name="Kohler A."/>
            <person name="Kuo A."/>
            <person name="Nagy L.G."/>
            <person name="Floudas D."/>
            <person name="Copeland A."/>
            <person name="Barry K.W."/>
            <person name="Cichocki N."/>
            <person name="Veneault-Fourrey C."/>
            <person name="LaButti K."/>
            <person name="Lindquist E.A."/>
            <person name="Lipzen A."/>
            <person name="Lundell T."/>
            <person name="Morin E."/>
            <person name="Murat C."/>
            <person name="Riley R."/>
            <person name="Ohm R."/>
            <person name="Sun H."/>
            <person name="Tunlid A."/>
            <person name="Henrissat B."/>
            <person name="Grigoriev I.V."/>
            <person name="Hibbett D.S."/>
            <person name="Martin F."/>
        </authorList>
    </citation>
    <scope>NUCLEOTIDE SEQUENCE [LARGE SCALE GENOMIC DNA]</scope>
    <source>
        <strain evidence="10">UH-Slu-Lm8-n1</strain>
    </source>
</reference>
<dbReference type="FunCoup" id="A0A0D0A6E1">
    <property type="interactions" value="474"/>
</dbReference>
<dbReference type="GO" id="GO:0030276">
    <property type="term" value="F:clathrin binding"/>
    <property type="evidence" value="ECO:0007669"/>
    <property type="project" value="InterPro"/>
</dbReference>
<dbReference type="InterPro" id="IPR002553">
    <property type="entry name" value="Clathrin/coatomer_adapt-like_N"/>
</dbReference>
<protein>
    <recommendedName>
        <fullName evidence="6">AP complex subunit beta</fullName>
    </recommendedName>
</protein>
<proteinExistence type="inferred from homology"/>